<sequence length="105" mass="11337">MNFAVGVLIIFSLGLVAVFGMGPVLESEGFSENEIRMAKAAIMFIFILIPPLLVIFGRKSNGETQLEQVGKPVTSFVGLIFYGLSSPVGMIIFLLATIASILVWK</sequence>
<proteinExistence type="predicted"/>
<dbReference type="Proteomes" id="UP000503440">
    <property type="component" value="Plasmid pB18-3"/>
</dbReference>
<keyword evidence="2" id="KW-0614">Plasmid</keyword>
<evidence type="ECO:0000256" key="1">
    <source>
        <dbReference type="SAM" id="Phobius"/>
    </source>
</evidence>
<organism evidence="2 3">
    <name type="scientific">Acinetobacter indicus</name>
    <dbReference type="NCBI Taxonomy" id="756892"/>
    <lineage>
        <taxon>Bacteria</taxon>
        <taxon>Pseudomonadati</taxon>
        <taxon>Pseudomonadota</taxon>
        <taxon>Gammaproteobacteria</taxon>
        <taxon>Moraxellales</taxon>
        <taxon>Moraxellaceae</taxon>
        <taxon>Acinetobacter</taxon>
    </lineage>
</organism>
<feature type="transmembrane region" description="Helical" evidence="1">
    <location>
        <begin position="37"/>
        <end position="56"/>
    </location>
</feature>
<evidence type="ECO:0000313" key="2">
    <source>
        <dbReference type="EMBL" id="QIC72051.1"/>
    </source>
</evidence>
<dbReference type="RefSeq" id="WP_163146610.1">
    <property type="nucleotide sequence ID" value="NZ_CP044458.1"/>
</dbReference>
<reference evidence="2 3" key="1">
    <citation type="submission" date="2019-09" db="EMBL/GenBank/DDBJ databases">
        <title>Non-baumannii Acinetobacter spp. carrying blaNDM-1 isolated in China.</title>
        <authorList>
            <person name="Cui C."/>
            <person name="Chen C."/>
            <person name="Sun J."/>
            <person name="Liu Y."/>
        </authorList>
    </citation>
    <scope>NUCLEOTIDE SEQUENCE [LARGE SCALE GENOMIC DNA]</scope>
    <source>
        <strain evidence="2 3">B18</strain>
        <plasmid evidence="3">pb18-3</plasmid>
    </source>
</reference>
<feature type="transmembrane region" description="Helical" evidence="1">
    <location>
        <begin position="6"/>
        <end position="25"/>
    </location>
</feature>
<gene>
    <name evidence="2" type="ORF">FSC09_16980</name>
</gene>
<name>A0A6C0Y732_9GAMM</name>
<dbReference type="AlphaFoldDB" id="A0A6C0Y732"/>
<evidence type="ECO:0000313" key="3">
    <source>
        <dbReference type="Proteomes" id="UP000503440"/>
    </source>
</evidence>
<feature type="transmembrane region" description="Helical" evidence="1">
    <location>
        <begin position="76"/>
        <end position="104"/>
    </location>
</feature>
<keyword evidence="1" id="KW-1133">Transmembrane helix</keyword>
<keyword evidence="1" id="KW-0812">Transmembrane</keyword>
<protein>
    <submittedName>
        <fullName evidence="2">Uncharacterized protein</fullName>
    </submittedName>
</protein>
<dbReference type="EMBL" id="CP044458">
    <property type="protein sequence ID" value="QIC72051.1"/>
    <property type="molecule type" value="Genomic_DNA"/>
</dbReference>
<accession>A0A6C0Y732</accession>
<keyword evidence="1" id="KW-0472">Membrane</keyword>
<geneLocation type="plasmid" evidence="3">
    <name>pb18-3</name>
</geneLocation>